<dbReference type="OrthoDB" id="9801481at2"/>
<dbReference type="RefSeq" id="WP_151701916.1">
    <property type="nucleotide sequence ID" value="NZ_CP031223.1"/>
</dbReference>
<dbReference type="GO" id="GO:0004322">
    <property type="term" value="F:ferroxidase activity"/>
    <property type="evidence" value="ECO:0007669"/>
    <property type="project" value="TreeGrafter"/>
</dbReference>
<dbReference type="Gene3D" id="1.20.1260.10">
    <property type="match status" value="1"/>
</dbReference>
<keyword evidence="12" id="KW-1185">Reference proteome</keyword>
<comment type="catalytic activity">
    <reaction evidence="7 9">
        <text>4 Fe(2+) + O2 + 6 H2O = 4 iron(III) oxide-hydroxide + 12 H(+)</text>
        <dbReference type="Rhea" id="RHEA:11972"/>
        <dbReference type="ChEBI" id="CHEBI:15377"/>
        <dbReference type="ChEBI" id="CHEBI:15378"/>
        <dbReference type="ChEBI" id="CHEBI:15379"/>
        <dbReference type="ChEBI" id="CHEBI:29033"/>
        <dbReference type="ChEBI" id="CHEBI:78619"/>
        <dbReference type="EC" id="1.16.3.2"/>
    </reaction>
</comment>
<comment type="similarity">
    <text evidence="2 9">Belongs to the ferritin family. Prokaryotic subfamily.</text>
</comment>
<evidence type="ECO:0000256" key="9">
    <source>
        <dbReference type="RuleBase" id="RU361145"/>
    </source>
</evidence>
<evidence type="ECO:0000256" key="3">
    <source>
        <dbReference type="ARBA" id="ARBA00022434"/>
    </source>
</evidence>
<dbReference type="InterPro" id="IPR041719">
    <property type="entry name" value="Ferritin_prok"/>
</dbReference>
<dbReference type="InterPro" id="IPR012347">
    <property type="entry name" value="Ferritin-like"/>
</dbReference>
<dbReference type="InterPro" id="IPR009078">
    <property type="entry name" value="Ferritin-like_SF"/>
</dbReference>
<feature type="binding site" evidence="8">
    <location>
        <position position="50"/>
    </location>
    <ligand>
        <name>Fe cation</name>
        <dbReference type="ChEBI" id="CHEBI:24875"/>
        <label>1</label>
    </ligand>
</feature>
<dbReference type="InterPro" id="IPR008331">
    <property type="entry name" value="Ferritin_DPS_dom"/>
</dbReference>
<dbReference type="PANTHER" id="PTHR11431">
    <property type="entry name" value="FERRITIN"/>
    <property type="match status" value="1"/>
</dbReference>
<accession>A0A5J6SSS4</accession>
<evidence type="ECO:0000313" key="11">
    <source>
        <dbReference type="EMBL" id="QFG01056.1"/>
    </source>
</evidence>
<feature type="binding site" evidence="8">
    <location>
        <position position="17"/>
    </location>
    <ligand>
        <name>Fe cation</name>
        <dbReference type="ChEBI" id="CHEBI:24875"/>
        <label>1</label>
    </ligand>
</feature>
<dbReference type="InterPro" id="IPR001519">
    <property type="entry name" value="Ferritin"/>
</dbReference>
<evidence type="ECO:0000256" key="4">
    <source>
        <dbReference type="ARBA" id="ARBA00022723"/>
    </source>
</evidence>
<dbReference type="GO" id="GO:0008198">
    <property type="term" value="F:ferrous iron binding"/>
    <property type="evidence" value="ECO:0007669"/>
    <property type="project" value="TreeGrafter"/>
</dbReference>
<gene>
    <name evidence="11" type="ORF">PB01_00925</name>
</gene>
<feature type="binding site" evidence="8">
    <location>
        <position position="127"/>
    </location>
    <ligand>
        <name>Fe cation</name>
        <dbReference type="ChEBI" id="CHEBI:24875"/>
        <label>1</label>
    </ligand>
</feature>
<evidence type="ECO:0000259" key="10">
    <source>
        <dbReference type="PROSITE" id="PS50905"/>
    </source>
</evidence>
<dbReference type="GO" id="GO:0008199">
    <property type="term" value="F:ferric iron binding"/>
    <property type="evidence" value="ECO:0007669"/>
    <property type="project" value="InterPro"/>
</dbReference>
<dbReference type="GO" id="GO:0006879">
    <property type="term" value="P:intracellular iron ion homeostasis"/>
    <property type="evidence" value="ECO:0007669"/>
    <property type="project" value="UniProtKB-KW"/>
</dbReference>
<name>A0A5J6SSS4_9BACI</name>
<sequence>MLSEKLHEALNDQMNFEFYSAHAYLAIAAYCTEEAYDGFANFFLVQAEEERFHAMKFYNFLSDLGYRATIAGFERPHNEFASILDAFESALRHEKEVTHRIYYLSDIALDEREHATMAFLKWFIDEQVEEESTFDTLINKIKRIEKDSNAIFMLDSELASRTFTPDEA</sequence>
<comment type="function">
    <text evidence="1 9">Iron-storage protein.</text>
</comment>
<proteinExistence type="inferred from homology"/>
<feature type="binding site" evidence="8">
    <location>
        <position position="94"/>
    </location>
    <ligand>
        <name>Fe cation</name>
        <dbReference type="ChEBI" id="CHEBI:24875"/>
        <label>1</label>
    </ligand>
</feature>
<dbReference type="KEGG" id="psyo:PB01_00925"/>
<dbReference type="CDD" id="cd01055">
    <property type="entry name" value="Nonheme_Ferritin"/>
    <property type="match status" value="1"/>
</dbReference>
<dbReference type="AlphaFoldDB" id="A0A5J6SSS4"/>
<keyword evidence="3 9" id="KW-0409">Iron storage</keyword>
<dbReference type="EC" id="1.16.3.2" evidence="9"/>
<reference evidence="11 12" key="1">
    <citation type="submission" date="2018-07" db="EMBL/GenBank/DDBJ databases">
        <title>Complete genome sequence of Psychrobacillus sp. PB01, isolated from iceberg, and comparative genome analysis of Psychrobacillus strains.</title>
        <authorList>
            <person name="Lee P.C."/>
        </authorList>
    </citation>
    <scope>NUCLEOTIDE SEQUENCE [LARGE SCALE GENOMIC DNA]</scope>
    <source>
        <strain evidence="11 12">PB01</strain>
    </source>
</reference>
<dbReference type="FunFam" id="1.20.1260.10:FF:000001">
    <property type="entry name" value="Non-heme ferritin"/>
    <property type="match status" value="1"/>
</dbReference>
<comment type="subcellular location">
    <subcellularLocation>
        <location evidence="9">Cytoplasm</location>
    </subcellularLocation>
</comment>
<organism evidence="11 12">
    <name type="scientific">Psychrobacillus glaciei</name>
    <dbReference type="NCBI Taxonomy" id="2283160"/>
    <lineage>
        <taxon>Bacteria</taxon>
        <taxon>Bacillati</taxon>
        <taxon>Bacillota</taxon>
        <taxon>Bacilli</taxon>
        <taxon>Bacillales</taxon>
        <taxon>Bacillaceae</taxon>
        <taxon>Psychrobacillus</taxon>
    </lineage>
</organism>
<dbReference type="PROSITE" id="PS50905">
    <property type="entry name" value="FERRITIN_LIKE"/>
    <property type="match status" value="1"/>
</dbReference>
<dbReference type="SUPFAM" id="SSF47240">
    <property type="entry name" value="Ferritin-like"/>
    <property type="match status" value="1"/>
</dbReference>
<feature type="domain" description="Ferritin-like diiron" evidence="10">
    <location>
        <begin position="1"/>
        <end position="145"/>
    </location>
</feature>
<evidence type="ECO:0000256" key="5">
    <source>
        <dbReference type="ARBA" id="ARBA00023002"/>
    </source>
</evidence>
<evidence type="ECO:0000256" key="6">
    <source>
        <dbReference type="ARBA" id="ARBA00023004"/>
    </source>
</evidence>
<protein>
    <recommendedName>
        <fullName evidence="9">Ferritin</fullName>
        <ecNumber evidence="9">1.16.3.2</ecNumber>
    </recommendedName>
</protein>
<evidence type="ECO:0000256" key="8">
    <source>
        <dbReference type="PIRSR" id="PIRSR601519-1"/>
    </source>
</evidence>
<keyword evidence="6 8" id="KW-0408">Iron</keyword>
<keyword evidence="5" id="KW-0560">Oxidoreductase</keyword>
<evidence type="ECO:0000256" key="2">
    <source>
        <dbReference type="ARBA" id="ARBA00006950"/>
    </source>
</evidence>
<dbReference type="GO" id="GO:0042802">
    <property type="term" value="F:identical protein binding"/>
    <property type="evidence" value="ECO:0007669"/>
    <property type="project" value="UniProtKB-ARBA"/>
</dbReference>
<feature type="binding site" evidence="8">
    <location>
        <position position="53"/>
    </location>
    <ligand>
        <name>Fe cation</name>
        <dbReference type="ChEBI" id="CHEBI:24875"/>
        <label>1</label>
    </ligand>
</feature>
<evidence type="ECO:0000313" key="12">
    <source>
        <dbReference type="Proteomes" id="UP000325517"/>
    </source>
</evidence>
<dbReference type="EMBL" id="CP031223">
    <property type="protein sequence ID" value="QFG01056.1"/>
    <property type="molecule type" value="Genomic_DNA"/>
</dbReference>
<keyword evidence="9" id="KW-0963">Cytoplasm</keyword>
<dbReference type="Proteomes" id="UP000325517">
    <property type="component" value="Chromosome"/>
</dbReference>
<dbReference type="GO" id="GO:0006826">
    <property type="term" value="P:iron ion transport"/>
    <property type="evidence" value="ECO:0007669"/>
    <property type="project" value="InterPro"/>
</dbReference>
<evidence type="ECO:0000256" key="7">
    <source>
        <dbReference type="ARBA" id="ARBA00048035"/>
    </source>
</evidence>
<dbReference type="Pfam" id="PF00210">
    <property type="entry name" value="Ferritin"/>
    <property type="match status" value="1"/>
</dbReference>
<dbReference type="GO" id="GO:0005829">
    <property type="term" value="C:cytosol"/>
    <property type="evidence" value="ECO:0007669"/>
    <property type="project" value="TreeGrafter"/>
</dbReference>
<keyword evidence="4 8" id="KW-0479">Metal-binding</keyword>
<dbReference type="PANTHER" id="PTHR11431:SF127">
    <property type="entry name" value="BACTERIAL NON-HEME FERRITIN"/>
    <property type="match status" value="1"/>
</dbReference>
<dbReference type="InterPro" id="IPR009040">
    <property type="entry name" value="Ferritin-like_diiron"/>
</dbReference>
<evidence type="ECO:0000256" key="1">
    <source>
        <dbReference type="ARBA" id="ARBA00002485"/>
    </source>
</evidence>